<dbReference type="InterPro" id="IPR016167">
    <property type="entry name" value="FAD-bd_PCMH_sub1"/>
</dbReference>
<dbReference type="AlphaFoldDB" id="A0A9N9P557"/>
<proteinExistence type="predicted"/>
<comment type="caution">
    <text evidence="2">The sequence shown here is derived from an EMBL/GenBank/DDBJ whole genome shotgun (WGS) entry which is preliminary data.</text>
</comment>
<gene>
    <name evidence="2" type="ORF">DERYTH_LOCUS21410</name>
</gene>
<keyword evidence="1" id="KW-1133">Transmembrane helix</keyword>
<keyword evidence="1" id="KW-0812">Transmembrane</keyword>
<feature type="transmembrane region" description="Helical" evidence="1">
    <location>
        <begin position="12"/>
        <end position="36"/>
    </location>
</feature>
<accession>A0A9N9P557</accession>
<reference evidence="2" key="1">
    <citation type="submission" date="2021-06" db="EMBL/GenBank/DDBJ databases">
        <authorList>
            <person name="Kallberg Y."/>
            <person name="Tangrot J."/>
            <person name="Rosling A."/>
        </authorList>
    </citation>
    <scope>NUCLEOTIDE SEQUENCE</scope>
    <source>
        <strain evidence="2">MA453B</strain>
    </source>
</reference>
<feature type="non-terminal residue" evidence="2">
    <location>
        <position position="79"/>
    </location>
</feature>
<evidence type="ECO:0000313" key="3">
    <source>
        <dbReference type="Proteomes" id="UP000789405"/>
    </source>
</evidence>
<organism evidence="2 3">
    <name type="scientific">Dentiscutata erythropus</name>
    <dbReference type="NCBI Taxonomy" id="1348616"/>
    <lineage>
        <taxon>Eukaryota</taxon>
        <taxon>Fungi</taxon>
        <taxon>Fungi incertae sedis</taxon>
        <taxon>Mucoromycota</taxon>
        <taxon>Glomeromycotina</taxon>
        <taxon>Glomeromycetes</taxon>
        <taxon>Diversisporales</taxon>
        <taxon>Gigasporaceae</taxon>
        <taxon>Dentiscutata</taxon>
    </lineage>
</organism>
<keyword evidence="1" id="KW-0472">Membrane</keyword>
<dbReference type="OrthoDB" id="610608at2759"/>
<protein>
    <submittedName>
        <fullName evidence="2">10210_t:CDS:1</fullName>
    </submittedName>
</protein>
<sequence length="79" mass="8841">MTFNFTYSNTYIMKHILIFLLILIIATAFKSVAVTINKNLVIRSAKPTGATSWENWNGQIHATPSAIFQPSTLNDLVDI</sequence>
<dbReference type="Gene3D" id="3.30.43.10">
    <property type="entry name" value="Uridine Diphospho-n-acetylenolpyruvylglucosamine Reductase, domain 2"/>
    <property type="match status" value="1"/>
</dbReference>
<keyword evidence="3" id="KW-1185">Reference proteome</keyword>
<dbReference type="Proteomes" id="UP000789405">
    <property type="component" value="Unassembled WGS sequence"/>
</dbReference>
<dbReference type="EMBL" id="CAJVPY010027234">
    <property type="protein sequence ID" value="CAG8790905.1"/>
    <property type="molecule type" value="Genomic_DNA"/>
</dbReference>
<name>A0A9N9P557_9GLOM</name>
<evidence type="ECO:0000313" key="2">
    <source>
        <dbReference type="EMBL" id="CAG8790905.1"/>
    </source>
</evidence>
<evidence type="ECO:0000256" key="1">
    <source>
        <dbReference type="SAM" id="Phobius"/>
    </source>
</evidence>